<organism evidence="2 3">
    <name type="scientific">Tetrapyrgos nigripes</name>
    <dbReference type="NCBI Taxonomy" id="182062"/>
    <lineage>
        <taxon>Eukaryota</taxon>
        <taxon>Fungi</taxon>
        <taxon>Dikarya</taxon>
        <taxon>Basidiomycota</taxon>
        <taxon>Agaricomycotina</taxon>
        <taxon>Agaricomycetes</taxon>
        <taxon>Agaricomycetidae</taxon>
        <taxon>Agaricales</taxon>
        <taxon>Marasmiineae</taxon>
        <taxon>Marasmiaceae</taxon>
        <taxon>Tetrapyrgos</taxon>
    </lineage>
</organism>
<reference evidence="2 3" key="1">
    <citation type="journal article" date="2020" name="ISME J.">
        <title>Uncovering the hidden diversity of litter-decomposition mechanisms in mushroom-forming fungi.</title>
        <authorList>
            <person name="Floudas D."/>
            <person name="Bentzer J."/>
            <person name="Ahren D."/>
            <person name="Johansson T."/>
            <person name="Persson P."/>
            <person name="Tunlid A."/>
        </authorList>
    </citation>
    <scope>NUCLEOTIDE SEQUENCE [LARGE SCALE GENOMIC DNA]</scope>
    <source>
        <strain evidence="2 3">CBS 291.85</strain>
    </source>
</reference>
<evidence type="ECO:0000256" key="1">
    <source>
        <dbReference type="ARBA" id="ARBA00023125"/>
    </source>
</evidence>
<dbReference type="InterPro" id="IPR052925">
    <property type="entry name" value="Phage_Integrase-like_Recomb"/>
</dbReference>
<gene>
    <name evidence="2" type="ORF">D9758_014209</name>
</gene>
<comment type="caution">
    <text evidence="2">The sequence shown here is derived from an EMBL/GenBank/DDBJ whole genome shotgun (WGS) entry which is preliminary data.</text>
</comment>
<dbReference type="PANTHER" id="PTHR34605">
    <property type="entry name" value="PHAGE_INTEGRASE DOMAIN-CONTAINING PROTEIN"/>
    <property type="match status" value="1"/>
</dbReference>
<evidence type="ECO:0000313" key="2">
    <source>
        <dbReference type="EMBL" id="KAF5348949.1"/>
    </source>
</evidence>
<name>A0A8H5CVV0_9AGAR</name>
<protein>
    <submittedName>
        <fullName evidence="2">Uncharacterized protein</fullName>
    </submittedName>
</protein>
<dbReference type="AlphaFoldDB" id="A0A8H5CVV0"/>
<dbReference type="OrthoDB" id="5598396at2759"/>
<proteinExistence type="predicted"/>
<dbReference type="EMBL" id="JAACJM010000084">
    <property type="protein sequence ID" value="KAF5348949.1"/>
    <property type="molecule type" value="Genomic_DNA"/>
</dbReference>
<accession>A0A8H5CVV0</accession>
<keyword evidence="1" id="KW-0238">DNA-binding</keyword>
<dbReference type="Gene3D" id="1.10.150.130">
    <property type="match status" value="1"/>
</dbReference>
<dbReference type="PANTHER" id="PTHR34605:SF3">
    <property type="entry name" value="P CELL-TYPE AGGLUTINATION PROTEIN MAP4-LIKE-RELATED"/>
    <property type="match status" value="1"/>
</dbReference>
<dbReference type="Proteomes" id="UP000559256">
    <property type="component" value="Unassembled WGS sequence"/>
</dbReference>
<keyword evidence="3" id="KW-1185">Reference proteome</keyword>
<dbReference type="GO" id="GO:0003677">
    <property type="term" value="F:DNA binding"/>
    <property type="evidence" value="ECO:0007669"/>
    <property type="project" value="UniProtKB-KW"/>
</dbReference>
<dbReference type="InterPro" id="IPR010998">
    <property type="entry name" value="Integrase_recombinase_N"/>
</dbReference>
<sequence length="272" mass="30966">MDAGGYVSMISISPNSRQPVREPWSLEKLIHERAICLSFSIDTSSSSSYSSALNSYLTFCKIHDFPITPTPENLSMYAVFMSAHINPRSVNNYLSGIASELKVHYPEIRQVQNSSLVTRTMTGCLRRWGTPINRKLPLSHDQLDIIIHSLSSSQSHDDFLFKAMVLTGFHGLLRLGEITDPSKKRLINRRKTMLRHSVNITDPNQYSFFLPGHKADRFFEGNLVVIQTTNRPSNPTPHFLSYLNSRDEQFPLRPELWIRSNSKVPTREDASS</sequence>
<evidence type="ECO:0000313" key="3">
    <source>
        <dbReference type="Proteomes" id="UP000559256"/>
    </source>
</evidence>